<dbReference type="InterPro" id="IPR027921">
    <property type="entry name" value="NOPCHAP1"/>
</dbReference>
<reference evidence="3 4" key="1">
    <citation type="journal article" date="2017" name="Mol. Biol. Evol.">
        <title>The 4-celled Tetrabaena socialis nuclear genome reveals the essential components for genetic control of cell number at the origin of multicellularity in the volvocine lineage.</title>
        <authorList>
            <person name="Featherston J."/>
            <person name="Arakaki Y."/>
            <person name="Hanschen E.R."/>
            <person name="Ferris P.J."/>
            <person name="Michod R.E."/>
            <person name="Olson B.J.S.C."/>
            <person name="Nozaki H."/>
            <person name="Durand P.M."/>
        </authorList>
    </citation>
    <scope>NUCLEOTIDE SEQUENCE [LARGE SCALE GENOMIC DNA]</scope>
    <source>
        <strain evidence="3 4">NIES-571</strain>
    </source>
</reference>
<dbReference type="EMBL" id="PGGS01001300">
    <property type="protein sequence ID" value="PNH00571.1"/>
    <property type="molecule type" value="Genomic_DNA"/>
</dbReference>
<accession>A0A2J8AHU8</accession>
<comment type="caution">
    <text evidence="3">The sequence shown here is derived from an EMBL/GenBank/DDBJ whole genome shotgun (WGS) entry which is preliminary data.</text>
</comment>
<organism evidence="3 4">
    <name type="scientific">Tetrabaena socialis</name>
    <dbReference type="NCBI Taxonomy" id="47790"/>
    <lineage>
        <taxon>Eukaryota</taxon>
        <taxon>Viridiplantae</taxon>
        <taxon>Chlorophyta</taxon>
        <taxon>core chlorophytes</taxon>
        <taxon>Chlorophyceae</taxon>
        <taxon>CS clade</taxon>
        <taxon>Chlamydomonadales</taxon>
        <taxon>Tetrabaenaceae</taxon>
        <taxon>Tetrabaena</taxon>
    </lineage>
</organism>
<proteinExistence type="predicted"/>
<dbReference type="Proteomes" id="UP000236333">
    <property type="component" value="Unassembled WGS sequence"/>
</dbReference>
<evidence type="ECO:0000313" key="2">
    <source>
        <dbReference type="EMBL" id="PNH00571.1"/>
    </source>
</evidence>
<evidence type="ECO:0000313" key="3">
    <source>
        <dbReference type="EMBL" id="PNH12090.1"/>
    </source>
</evidence>
<feature type="compositionally biased region" description="Low complexity" evidence="1">
    <location>
        <begin position="118"/>
        <end position="130"/>
    </location>
</feature>
<sequence length="249" mass="25111">MERKAPAREKLDVPAVAPIEQKLANLTRQRPCIGPAPRSSVLGQLAAFLPQLALENERLRQQMQTRPAAEFDIEHVGEGDSEAPYIEMDLACGVLELRDEAALRAAERAMEVPGDFLAAGGEASSSAGSSSDDDSDEDGDDDTEGDDEDSGSGRGNDGVAGTRAREAGTAAASPRQGQGGDGMECDGGGPAASGGPGSGQPGKEMGSPGAAGGVGAEALNGEGEAGGGGGDGARRRVKVVKKSLVTMLP</sequence>
<dbReference type="EMBL" id="PGGS01000015">
    <property type="protein sequence ID" value="PNH12090.1"/>
    <property type="molecule type" value="Genomic_DNA"/>
</dbReference>
<feature type="compositionally biased region" description="Gly residues" evidence="1">
    <location>
        <begin position="177"/>
        <end position="200"/>
    </location>
</feature>
<dbReference type="Pfam" id="PF15370">
    <property type="entry name" value="NOPCHAP1"/>
    <property type="match status" value="1"/>
</dbReference>
<name>A0A2J8AHU8_9CHLO</name>
<gene>
    <name evidence="3" type="ORF">TSOC_001044</name>
    <name evidence="2" type="ORF">TSOC_013592</name>
</gene>
<dbReference type="PANTHER" id="PTHR28674:SF1">
    <property type="entry name" value="NOP PROTEIN CHAPERONE 1"/>
    <property type="match status" value="1"/>
</dbReference>
<evidence type="ECO:0000313" key="4">
    <source>
        <dbReference type="Proteomes" id="UP000236333"/>
    </source>
</evidence>
<evidence type="ECO:0000256" key="1">
    <source>
        <dbReference type="SAM" id="MobiDB-lite"/>
    </source>
</evidence>
<dbReference type="AlphaFoldDB" id="A0A2J8AHU8"/>
<feature type="region of interest" description="Disordered" evidence="1">
    <location>
        <begin position="115"/>
        <end position="236"/>
    </location>
</feature>
<dbReference type="OrthoDB" id="1112980at2759"/>
<dbReference type="GO" id="GO:0062064">
    <property type="term" value="F:box C/D methylation guide snoRNP complex binding"/>
    <property type="evidence" value="ECO:0007669"/>
    <property type="project" value="TreeGrafter"/>
</dbReference>
<dbReference type="PANTHER" id="PTHR28674">
    <property type="entry name" value="SIMILAR TO DNA SEGMENT, CHR 10, WAYNE STATE UNIVERSITY 102,-EXPRESSED"/>
    <property type="match status" value="1"/>
</dbReference>
<keyword evidence="4" id="KW-1185">Reference proteome</keyword>
<protein>
    <submittedName>
        <fullName evidence="3">Uncharacterized protein</fullName>
    </submittedName>
</protein>
<feature type="compositionally biased region" description="Acidic residues" evidence="1">
    <location>
        <begin position="131"/>
        <end position="150"/>
    </location>
</feature>
<dbReference type="GO" id="GO:0000492">
    <property type="term" value="P:box C/D snoRNP assembly"/>
    <property type="evidence" value="ECO:0007669"/>
    <property type="project" value="InterPro"/>
</dbReference>